<dbReference type="Proteomes" id="UP000242444">
    <property type="component" value="Unassembled WGS sequence"/>
</dbReference>
<dbReference type="Gene3D" id="3.30.559.10">
    <property type="entry name" value="Chloramphenicol acetyltransferase-like domain"/>
    <property type="match status" value="5"/>
</dbReference>
<dbReference type="SUPFAM" id="SSF56801">
    <property type="entry name" value="Acetyl-CoA synthetase-like"/>
    <property type="match status" value="3"/>
</dbReference>
<dbReference type="FunFam" id="3.40.50.980:FF:000001">
    <property type="entry name" value="Non-ribosomal peptide synthetase"/>
    <property type="match status" value="3"/>
</dbReference>
<comment type="caution">
    <text evidence="9">The sequence shown here is derived from an EMBL/GenBank/DDBJ whole genome shotgun (WGS) entry which is preliminary data.</text>
</comment>
<dbReference type="NCBIfam" id="TIGR01720">
    <property type="entry name" value="NRPS-para261"/>
    <property type="match status" value="2"/>
</dbReference>
<dbReference type="Pfam" id="PF00501">
    <property type="entry name" value="AMP-binding"/>
    <property type="match status" value="3"/>
</dbReference>
<dbReference type="FunFam" id="3.40.50.12780:FF:000012">
    <property type="entry name" value="Non-ribosomal peptide synthetase"/>
    <property type="match status" value="2"/>
</dbReference>
<keyword evidence="10" id="KW-1185">Reference proteome</keyword>
<dbReference type="CDD" id="cd19531">
    <property type="entry name" value="LCL_NRPS-like"/>
    <property type="match status" value="1"/>
</dbReference>
<evidence type="ECO:0000256" key="1">
    <source>
        <dbReference type="ARBA" id="ARBA00001957"/>
    </source>
</evidence>
<dbReference type="PROSITE" id="PS00012">
    <property type="entry name" value="PHOSPHOPANTETHEINE"/>
    <property type="match status" value="3"/>
</dbReference>
<dbReference type="Gene3D" id="2.30.38.10">
    <property type="entry name" value="Luciferase, Domain 3"/>
    <property type="match status" value="3"/>
</dbReference>
<dbReference type="PROSITE" id="PS50075">
    <property type="entry name" value="CARRIER"/>
    <property type="match status" value="3"/>
</dbReference>
<dbReference type="InterPro" id="IPR020845">
    <property type="entry name" value="AMP-binding_CS"/>
</dbReference>
<keyword evidence="3" id="KW-0596">Phosphopantetheine</keyword>
<proteinExistence type="inferred from homology"/>
<dbReference type="GO" id="GO:0005737">
    <property type="term" value="C:cytoplasm"/>
    <property type="evidence" value="ECO:0007669"/>
    <property type="project" value="TreeGrafter"/>
</dbReference>
<dbReference type="InterPro" id="IPR001242">
    <property type="entry name" value="Condensation_dom"/>
</dbReference>
<evidence type="ECO:0000256" key="4">
    <source>
        <dbReference type="ARBA" id="ARBA00022553"/>
    </source>
</evidence>
<accession>A0A263D7P7</accession>
<dbReference type="InterPro" id="IPR020806">
    <property type="entry name" value="PKS_PP-bd"/>
</dbReference>
<dbReference type="SUPFAM" id="SSF52777">
    <property type="entry name" value="CoA-dependent acyltransferases"/>
    <property type="match status" value="10"/>
</dbReference>
<keyword evidence="4" id="KW-0597">Phosphoprotein</keyword>
<dbReference type="Pfam" id="PF00668">
    <property type="entry name" value="Condensation"/>
    <property type="match status" value="5"/>
</dbReference>
<dbReference type="PANTHER" id="PTHR45527:SF1">
    <property type="entry name" value="FATTY ACID SYNTHASE"/>
    <property type="match status" value="1"/>
</dbReference>
<dbReference type="SUPFAM" id="SSF47336">
    <property type="entry name" value="ACP-like"/>
    <property type="match status" value="3"/>
</dbReference>
<dbReference type="InterPro" id="IPR006162">
    <property type="entry name" value="Ppantetheine_attach_site"/>
</dbReference>
<evidence type="ECO:0000256" key="3">
    <source>
        <dbReference type="ARBA" id="ARBA00022450"/>
    </source>
</evidence>
<keyword evidence="6" id="KW-0045">Antibiotic biosynthesis</keyword>
<dbReference type="Gene3D" id="3.30.300.30">
    <property type="match status" value="3"/>
</dbReference>
<dbReference type="GO" id="GO:0003824">
    <property type="term" value="F:catalytic activity"/>
    <property type="evidence" value="ECO:0007669"/>
    <property type="project" value="InterPro"/>
</dbReference>
<dbReference type="GO" id="GO:0017000">
    <property type="term" value="P:antibiotic biosynthetic process"/>
    <property type="evidence" value="ECO:0007669"/>
    <property type="project" value="UniProtKB-KW"/>
</dbReference>
<name>A0A263D7P7_9PSEU</name>
<keyword evidence="5" id="KW-0677">Repeat</keyword>
<dbReference type="FunFam" id="3.30.300.30:FF:000010">
    <property type="entry name" value="Enterobactin synthetase component F"/>
    <property type="match status" value="3"/>
</dbReference>
<dbReference type="OrthoDB" id="2472181at2"/>
<protein>
    <submittedName>
        <fullName evidence="9">Non-ribosomal peptide synthetase</fullName>
    </submittedName>
</protein>
<dbReference type="Gene3D" id="3.40.50.980">
    <property type="match status" value="6"/>
</dbReference>
<dbReference type="NCBIfam" id="TIGR01733">
    <property type="entry name" value="AA-adenyl-dom"/>
    <property type="match status" value="3"/>
</dbReference>
<comment type="cofactor">
    <cofactor evidence="1">
        <name>pantetheine 4'-phosphate</name>
        <dbReference type="ChEBI" id="CHEBI:47942"/>
    </cofactor>
</comment>
<organism evidence="9 10">
    <name type="scientific">Amycolatopsis antarctica</name>
    <dbReference type="NCBI Taxonomy" id="1854586"/>
    <lineage>
        <taxon>Bacteria</taxon>
        <taxon>Bacillati</taxon>
        <taxon>Actinomycetota</taxon>
        <taxon>Actinomycetes</taxon>
        <taxon>Pseudonocardiales</taxon>
        <taxon>Pseudonocardiaceae</taxon>
        <taxon>Amycolatopsis</taxon>
    </lineage>
</organism>
<dbReference type="CDD" id="cd05930">
    <property type="entry name" value="A_NRPS"/>
    <property type="match status" value="2"/>
</dbReference>
<evidence type="ECO:0000259" key="8">
    <source>
        <dbReference type="PROSITE" id="PS50075"/>
    </source>
</evidence>
<dbReference type="InterPro" id="IPR023213">
    <property type="entry name" value="CAT-like_dom_sf"/>
</dbReference>
<evidence type="ECO:0000313" key="9">
    <source>
        <dbReference type="EMBL" id="OZM73587.1"/>
    </source>
</evidence>
<evidence type="ECO:0000256" key="2">
    <source>
        <dbReference type="ARBA" id="ARBA00006432"/>
    </source>
</evidence>
<feature type="domain" description="Carrier" evidence="8">
    <location>
        <begin position="2551"/>
        <end position="2624"/>
    </location>
</feature>
<evidence type="ECO:0000256" key="7">
    <source>
        <dbReference type="SAM" id="MobiDB-lite"/>
    </source>
</evidence>
<comment type="similarity">
    <text evidence="2">Belongs to the ATP-dependent AMP-binding enzyme family.</text>
</comment>
<dbReference type="InterPro" id="IPR000873">
    <property type="entry name" value="AMP-dep_synth/lig_dom"/>
</dbReference>
<dbReference type="InterPro" id="IPR010071">
    <property type="entry name" value="AA_adenyl_dom"/>
</dbReference>
<dbReference type="InterPro" id="IPR025110">
    <property type="entry name" value="AMP-bd_C"/>
</dbReference>
<dbReference type="InterPro" id="IPR009081">
    <property type="entry name" value="PP-bd_ACP"/>
</dbReference>
<dbReference type="Gene3D" id="1.10.1200.10">
    <property type="entry name" value="ACP-like"/>
    <property type="match status" value="3"/>
</dbReference>
<dbReference type="InterPro" id="IPR036736">
    <property type="entry name" value="ACP-like_sf"/>
</dbReference>
<feature type="region of interest" description="Disordered" evidence="7">
    <location>
        <begin position="1780"/>
        <end position="1800"/>
    </location>
</feature>
<dbReference type="InterPro" id="IPR045851">
    <property type="entry name" value="AMP-bd_C_sf"/>
</dbReference>
<feature type="domain" description="Carrier" evidence="8">
    <location>
        <begin position="4074"/>
        <end position="4149"/>
    </location>
</feature>
<dbReference type="CDD" id="cd19534">
    <property type="entry name" value="E_NRPS"/>
    <property type="match status" value="2"/>
</dbReference>
<dbReference type="Pfam" id="PF13193">
    <property type="entry name" value="AMP-binding_C"/>
    <property type="match status" value="3"/>
</dbReference>
<dbReference type="FunFam" id="2.30.38.10:FF:000001">
    <property type="entry name" value="Non-ribosomal peptide synthetase PvdI"/>
    <property type="match status" value="3"/>
</dbReference>
<dbReference type="InParanoid" id="A0A263D7P7"/>
<sequence length="4169" mass="448177">MMEDRMPADDRIDGAAADPGAADLAAAELLERRLAGRAARPREVIARVDRSGPLPLSHNQRRLWFLHEFEPEGVEYHSAIGMRLVGELDPAALALALSGLVARHETLRTTFSSDEGSPVLVLGDPEPVAIPFADVSAVAEGERSAAVDSLLREEMRRPFDLTVAPLIRALLVREGEREHVLLLSLHHIVADGWSKGVLARDLGALYRAAVTGEPDGLPELPVQYPDFAAWQAERLAGGTLDEQLGYWTTRLDGVAPLELPTDRPRPAVRTTAGALHRFDLPAALAAELTALARRRDCSLFTVLTAAVQVLLSRYCRQSDVAVGTVTTGRDRTELEQLVGFFVNTVVLRSQVDPVRPFDEFLAEVTETVWEAFARQDTPFDTLTSAVRTERDPSRTPLVQAMVVLQNVPGGEFALPGLRVTEFRPPCVSSAFDVIFEFTERESGALEVALEYNTDLFDKSTMDGLERHLGSLLTGIVAAPGTAVGALPLLTEAERETVTTDWAVNPAPYAAESTVHELVAGRARATPDAVAVRGERGTLTYGELDTRANRLAQHLVEAGVTGESLVGVCLPRGPELIVALLAVLKAGGAYVPLDPDYPADRLAFMLTDTGARLVLTESALAGALPAEPARLLCVDTESAAIAARPDTIPPVVTGPGDLAYVIYTSGSTGTPKGAMIEHRAIVRLVDGADFVALTDRDVVAQAADATFDAATFEIWGPLTAGAAMVVLGRDTLLDPAALIAALRRHEVSTLWLTVAVFNQVVAEDPAAFNGLANVIFGGEAANAERVAQVLAAGGPARLVNGYGPTETTTFAAWELVESVSGGIVPIGGPIANSETYVLDEAMRPAPVGVPGELFIGGPGVARGYLGRPELTAERFLDNPFATGEHRRLYRTGDVVRWNTAGRIEFLGRADHQVKVRGYRIEPGEVEAVLARHPEVAEVVVTARGEGGATRLVGYVQPVPGAAPTVPALREFTGRALPDYMVPTAFVVLDRFPLTASGKLDRRALPEPEVGTDPGGVFVAPRTETERVLAEVWAQVLGAEVIGVRDNFFDLGGDSILSIQVVSKARRAGIAVTSKDVFTHQTVAELALAATTTGARHGDSGPVSGAVPLTPVQHWFFANHDVRPQHFNQSMLVTLAGDADAAALGTALRALVEHHDALRMRFRREGGRWRQDNLATDDGIALSTEDLSAVPEGERETRMLALADAAQASLDLEHGPLLRVVLFAGGTGTPPRLLLVAHHLVVDGVSWRILLDDLDTAYAQAAGGEPVRLGERTTSFRDWARGLREHAAAGGFADEAAHWNALAGMESAGFPAEHDTGANTVESVREIRVRLGAERTRVLLNRVPAVYRTRVDDLLLAALAEALGAHTGARRVLIDLEGHGREEIGAGRGPAPDLSRTVGWFTTIFPVLLDVPGPGDAAGAIKSAKETLRSLPRKGIGYGALRWLHEGAEPVVPPVDPEISVNYLGRFDTSVSGTGLCREQRQDFGRDHDPAQVRPHALDILASVQRGELEIGLHYSHHRNTESGVRDLATGLLAALERLIDHCLEPGAGGVSPSDFPLAGLDQAELDSLAGDGSEVEDVYPLTATQRGMLFHVLAEPESGVYFDHVSFLLDGVADVRALGAAWRDAVAATPILRTSVHWENLSRPVQVVHRPGDRAELEVRYLDLRAATPEEQREAVDRLIADDRARGIDLTAAPLTRLAFVRVAERTVRVVWAFHHLILDGWSSSELLGEIFDGYGARIRGETPGTARRRPFRDHLAWLAERDRTAADEHWRRILGGLGEPTPLPFDRAPEPGYQPESREQARVRLEPEATAALLTTARRLRLTVNALVQGAWALLLSRHSGRREVCFGATVAGRPADLPGVDSIIGNFINTLPVRVAVHPDRTVADWLSELQAAQVEARQFEYVPLAELRAFSAVPAGTPLFDSIVVFENYPGNGEAAARNGLALRDLRAVDTTSFALDLTAYTDAGTLELMLSFDPALFDRDRIERMAGHLRVLLAGMCTGTERPVRELPMLAEAELLAVTGESNGPAVEVPAGETVLDLFDGRVAADPDAVAVRFGEDELTYRELDERANQLAHRLIRLGVRPGTVAAVGVERGPAMPIAVLGVLRAGGAYLPLDPNYPADRLEFMLADTGASVLVTEAAQAARLPVAGSVVLLDGQAAELAAEPKSRPVSAACPDDLAYVIFTSGSTGRPKGVTVTHRNLRQAAASWAHDYQLDGRRPQRIALASLSFDVFVADLVHSVCFGGTMVICPAEVVTDPPRLLELIERTEPADLETVPSLVNAVLQEVAGRDGTFPPLHTLVVGSDAWRTEDARALLRRLAPGTRLLNSYGVTEATVESSVLTVSEERLEGSTVVPIGRPLAGVDMYVLDGNRDPVPIGVTGELYIGGRGVARGYLNRPELTGERFVPDPFSADPGARLYRTGDRARYRADGALDFLGRADHQVKVRGFRIEPGEVEAVLARHPAVAEVVVAVPEQAGPPRLVAYVVPAGPASEVDTASLRELAGSELPDHMVPSVVLTLTSIPLSVNGKVDRRALPAPAPAAESTTDGREPRTATERILARVWAEVLRVPVGVEDNFFDLGGDSIMSIQVVSRARQEGLAVTSRDVFAHQNVEALAEAIDRAEPRSAAPGVDGPVTGRTPLTPIQRAFFACQTAEPGHHNMSVLIGLNEVLDPAVLRTALDALLTRHDALRMRYTTQYGRWRQENAAPGERWPLECVPLPSGPGAEAELERLCGRAQAALDLAAGPLVRAVLFEADGGGTLLLTAHHLVVDAVSWRILLADLETAYGQALAGSTVDLGAKTTSFRDWALRLSEHTGAGGFDDEMDHWFGAGQQVDATLPVDREGERTAGTARTVRVALDEADTRALLHQVPAAYRTRINDVLLSALAWVLAQWTGRDRVLLELEGHGREELFDDVDLSATVGWFTSAFPVAFDVPAAGDWGGLVKAVKEQLHAMPRNGIGFGALRWLSQAGSPGEVLAESPRPLVSFNYLGRVDGPDGGSGRFGEVEFGAGREQADASAMEYLLDIVGMTTGGKLELSLYYSTACYEEATVQRLGDALVEALHRIITHCVDAGSGGVSPSDFPLAGIDQSTMDRLVGDGANVADLYPLTPMQRGLLFHVLTEEGEGVYLGQLAFLLDGIGNARSLGAAWQRVVDSTPVLRTAVLHEDLEVPLQVVHSEVEVPIRYLDWREVPAAEQPERLAEFLRLDRNAGMDITEVPLMRLTLITLSGNQVRVVWTSHHLLLDGWSAADIVSEVLEHYLAIEGRKDLDLPARRPFRDYVEWLGQQDVADAERHWREVLTGFTTPTPLPVDHRGEDVVLSGSEAKVAFQLSADRSAALTAFARKRRLTVNTIVQGAWARLLAAYSGERDVCFGSTVSGRPADLPGVESIAGIFINNLPVRVRVEDDRPLLDWLRELQDAQVRSRQFEYVSLSEVRGWSEVPGHANLFDSYVVFENYPYDGDMGAEHGVRISELASLEPTNYALVLAAFAGDRLSFRLAYEPGLFTVTTIERIMDGLRAMLEAMADLDTGSAEPPVGSLPVLGTEQRDRLVSGWNDTAVEYRQDTTILDHFARQVARDPEAVALVAGGERMTFGELDARSSRLAHHLTGRGVQPEVLVAVCLRRGPGLIVGLLAVLKAGGVYVPLDPAYPADRLEFILTDSGASLVLTEDAVAGRLPATRAVTVNLDQEATGGYPATPPPNRASGSTAAYVVYTSGSTGRPKGVVVEHRSLVNLYESHRATVFGPVGTAVGDRRPRIAHLAPASFDAAWNPVLWMVDGGELHLVDDDTRRDAVLLTEHLAEQDIDFLQTTPTLFGQLADCGLLDRDGYRPRGVALGGEAIGTDLWRRLRDGAAGLAYNFYGPTEATVDALVLPIADAERPTMGLPIRNMRAYVLDEAGGLAPVGAPGELYLAGAGLARGYLNRPELTAERFAAAPFDEAVRLYRTGDLVRRAADGRIEFLGRTDHQVKVRGHRIELGEIEAVLAEHPEVGSAAVLARGEDPARRELVGYVASASTSLADGTALTEHLRGLLPEYMVPTRFVVLDALPLTPNGKVDRAALPEPEAATGQAGGFVAPRNETEQILAGIWAGALEAERIGAHDDFFELGGHSILAVKVLTRIRKAFGVRLSFRNLLDTPTVAGIAELVEDAIIAQLEAEAAAETAADAGAGE</sequence>
<dbReference type="GO" id="GO:0031177">
    <property type="term" value="F:phosphopantetheine binding"/>
    <property type="evidence" value="ECO:0007669"/>
    <property type="project" value="InterPro"/>
</dbReference>
<evidence type="ECO:0000256" key="5">
    <source>
        <dbReference type="ARBA" id="ARBA00022737"/>
    </source>
</evidence>
<dbReference type="NCBIfam" id="NF003417">
    <property type="entry name" value="PRK04813.1"/>
    <property type="match status" value="3"/>
</dbReference>
<dbReference type="Gene3D" id="3.30.559.30">
    <property type="entry name" value="Nonribosomal peptide synthetase, condensation domain"/>
    <property type="match status" value="5"/>
</dbReference>
<dbReference type="GO" id="GO:0043041">
    <property type="term" value="P:amino acid activation for nonribosomal peptide biosynthetic process"/>
    <property type="evidence" value="ECO:0007669"/>
    <property type="project" value="TreeGrafter"/>
</dbReference>
<dbReference type="GO" id="GO:0008610">
    <property type="term" value="P:lipid biosynthetic process"/>
    <property type="evidence" value="ECO:0007669"/>
    <property type="project" value="UniProtKB-ARBA"/>
</dbReference>
<reference evidence="9 10" key="1">
    <citation type="submission" date="2017-07" db="EMBL/GenBank/DDBJ databases">
        <title>Amycolatopsis antarcticus sp. nov., isolated from the surface of an Antarcticus brown macroalga.</title>
        <authorList>
            <person name="Wang J."/>
            <person name="Leiva S."/>
            <person name="Huang J."/>
            <person name="Huang Y."/>
        </authorList>
    </citation>
    <scope>NUCLEOTIDE SEQUENCE [LARGE SCALE GENOMIC DNA]</scope>
    <source>
        <strain evidence="9 10">AU-G6</strain>
    </source>
</reference>
<dbReference type="FunFam" id="1.10.1200.10:FF:000005">
    <property type="entry name" value="Nonribosomal peptide synthetase 1"/>
    <property type="match status" value="3"/>
</dbReference>
<dbReference type="CDD" id="cd19543">
    <property type="entry name" value="DCL_NRPS"/>
    <property type="match status" value="2"/>
</dbReference>
<evidence type="ECO:0000256" key="6">
    <source>
        <dbReference type="ARBA" id="ARBA00023194"/>
    </source>
</evidence>
<gene>
    <name evidence="9" type="ORF">CFN78_08625</name>
</gene>
<dbReference type="EMBL" id="NKYE01000004">
    <property type="protein sequence ID" value="OZM73587.1"/>
    <property type="molecule type" value="Genomic_DNA"/>
</dbReference>
<evidence type="ECO:0000313" key="10">
    <source>
        <dbReference type="Proteomes" id="UP000242444"/>
    </source>
</evidence>
<dbReference type="InterPro" id="IPR010060">
    <property type="entry name" value="NRPS_synth"/>
</dbReference>
<dbReference type="PROSITE" id="PS00455">
    <property type="entry name" value="AMP_BINDING"/>
    <property type="match status" value="3"/>
</dbReference>
<dbReference type="GO" id="GO:0044550">
    <property type="term" value="P:secondary metabolite biosynthetic process"/>
    <property type="evidence" value="ECO:0007669"/>
    <property type="project" value="UniProtKB-ARBA"/>
</dbReference>
<dbReference type="CDD" id="cd12117">
    <property type="entry name" value="A_NRPS_Srf_like"/>
    <property type="match status" value="1"/>
</dbReference>
<dbReference type="Pfam" id="PF00550">
    <property type="entry name" value="PP-binding"/>
    <property type="match status" value="3"/>
</dbReference>
<dbReference type="PANTHER" id="PTHR45527">
    <property type="entry name" value="NONRIBOSOMAL PEPTIDE SYNTHETASE"/>
    <property type="match status" value="1"/>
</dbReference>
<feature type="domain" description="Carrier" evidence="8">
    <location>
        <begin position="1018"/>
        <end position="1092"/>
    </location>
</feature>
<dbReference type="SMART" id="SM00823">
    <property type="entry name" value="PKS_PP"/>
    <property type="match status" value="3"/>
</dbReference>